<dbReference type="InterPro" id="IPR000014">
    <property type="entry name" value="PAS"/>
</dbReference>
<dbReference type="Gene3D" id="1.10.155.10">
    <property type="entry name" value="Chemotaxis receptor methyltransferase CheR, N-terminal domain"/>
    <property type="match status" value="1"/>
</dbReference>
<dbReference type="Proteomes" id="UP000234190">
    <property type="component" value="Unassembled WGS sequence"/>
</dbReference>
<evidence type="ECO:0000256" key="7">
    <source>
        <dbReference type="PROSITE-ProRule" id="PRU00050"/>
    </source>
</evidence>
<dbReference type="SMART" id="SM00388">
    <property type="entry name" value="HisKA"/>
    <property type="match status" value="1"/>
</dbReference>
<keyword evidence="6" id="KW-0949">S-adenosyl-L-methionine</keyword>
<evidence type="ECO:0000259" key="15">
    <source>
        <dbReference type="PROSITE" id="PS50123"/>
    </source>
</evidence>
<evidence type="ECO:0000259" key="10">
    <source>
        <dbReference type="PROSITE" id="PS50109"/>
    </source>
</evidence>
<evidence type="ECO:0000256" key="9">
    <source>
        <dbReference type="SAM" id="Coils"/>
    </source>
</evidence>
<dbReference type="SMART" id="SM00448">
    <property type="entry name" value="REC"/>
    <property type="match status" value="1"/>
</dbReference>
<dbReference type="GO" id="GO:0008984">
    <property type="term" value="F:protein-glutamate methylesterase activity"/>
    <property type="evidence" value="ECO:0007669"/>
    <property type="project" value="InterPro"/>
</dbReference>
<dbReference type="Gene3D" id="3.40.50.2300">
    <property type="match status" value="1"/>
</dbReference>
<dbReference type="GO" id="GO:0005737">
    <property type="term" value="C:cytoplasm"/>
    <property type="evidence" value="ECO:0007669"/>
    <property type="project" value="InterPro"/>
</dbReference>
<dbReference type="PROSITE" id="PS50123">
    <property type="entry name" value="CHER"/>
    <property type="match status" value="1"/>
</dbReference>
<dbReference type="Pfam" id="PF01339">
    <property type="entry name" value="CheB_methylest"/>
    <property type="match status" value="1"/>
</dbReference>
<dbReference type="SUPFAM" id="SSF55785">
    <property type="entry name" value="PYP-like sensor domain (PAS domain)"/>
    <property type="match status" value="2"/>
</dbReference>
<evidence type="ECO:0000259" key="11">
    <source>
        <dbReference type="PROSITE" id="PS50110"/>
    </source>
</evidence>
<dbReference type="InterPro" id="IPR029063">
    <property type="entry name" value="SAM-dependent_MTases_sf"/>
</dbReference>
<dbReference type="SUPFAM" id="SSF52172">
    <property type="entry name" value="CheY-like"/>
    <property type="match status" value="1"/>
</dbReference>
<evidence type="ECO:0000313" key="17">
    <source>
        <dbReference type="Proteomes" id="UP000234190"/>
    </source>
</evidence>
<dbReference type="Pfam" id="PF03705">
    <property type="entry name" value="CheR_N"/>
    <property type="match status" value="1"/>
</dbReference>
<dbReference type="GO" id="GO:0000155">
    <property type="term" value="F:phosphorelay sensor kinase activity"/>
    <property type="evidence" value="ECO:0007669"/>
    <property type="project" value="InterPro"/>
</dbReference>
<evidence type="ECO:0000256" key="6">
    <source>
        <dbReference type="ARBA" id="ARBA00022691"/>
    </source>
</evidence>
<dbReference type="InterPro" id="IPR001789">
    <property type="entry name" value="Sig_transdc_resp-reg_receiver"/>
</dbReference>
<dbReference type="Pfam" id="PF13426">
    <property type="entry name" value="PAS_9"/>
    <property type="match status" value="1"/>
</dbReference>
<reference evidence="16 17" key="1">
    <citation type="submission" date="2017-10" db="EMBL/GenBank/DDBJ databases">
        <title>Two draft genome sequences of Pusillimonas sp. strains isolated from a nitrate- and radionuclide-contaminated groundwater in Russia.</title>
        <authorList>
            <person name="Grouzdev D.S."/>
            <person name="Tourova T.P."/>
            <person name="Goeva M.A."/>
            <person name="Babich T.L."/>
            <person name="Sokolova D.S."/>
            <person name="Abdullin R."/>
            <person name="Poltaraus A.B."/>
            <person name="Toshchakov S.V."/>
            <person name="Nazina T.N."/>
        </authorList>
    </citation>
    <scope>NUCLEOTIDE SEQUENCE [LARGE SCALE GENOMIC DNA]</scope>
    <source>
        <strain evidence="16 17">JR1/69-3-13</strain>
    </source>
</reference>
<dbReference type="InterPro" id="IPR005467">
    <property type="entry name" value="His_kinase_dom"/>
</dbReference>
<accession>A0A2N4U437</accession>
<dbReference type="SUPFAM" id="SSF53335">
    <property type="entry name" value="S-adenosyl-L-methionine-dependent methyltransferases"/>
    <property type="match status" value="1"/>
</dbReference>
<keyword evidence="8" id="KW-0597">Phosphoprotein</keyword>
<dbReference type="Gene3D" id="3.30.450.20">
    <property type="entry name" value="PAS domain"/>
    <property type="match status" value="2"/>
</dbReference>
<feature type="domain" description="Response regulatory" evidence="11">
    <location>
        <begin position="1258"/>
        <end position="1371"/>
    </location>
</feature>
<evidence type="ECO:0000256" key="4">
    <source>
        <dbReference type="ARBA" id="ARBA00022603"/>
    </source>
</evidence>
<sequence>MESKANIATDEQMLIASSGLDFPVVGLGASAGGIESLLRFFENMQADCGMAFVVILHLSPQHESSVDQIIQRVTRMPVRQVDAPVAIEKNHIYVISPALHLVMADGHLQVSAAERPRERQIAIDLFFRTLADAHQARAFAIVLSGTGADGAVGMARIKERGGLTIAQAPGDAEFDGMPHSAIEQGVVDFVLPAVDMPQKLLELWDNAQRIELPCVDKVADISHLPTSKEKAEAAEAALARVLKLLAQRTGHDFQYYKRATVLRRIERRMQVTAVSDMPSYVALLEQQHDETAALLGDMLIGVTNFFRDREAFEALERDVVPQIVQHAAAEQSEVRIWAPACSTGEEAYSLAVIFAGEIQRQHAASKIQIFATDVDDRAIAVARKGLYPETIVTDVPPTYLRQYFTKEGSRYGIAKIIRDSILFAPHNVLRDPPFSRLQLITCRNLLIYLDRHAQHEVLKIFHSVLSPGGYLFLGSSETPDAAEGLFTVVDKKNRIYRSAPTAASVSPTFLTRRHEPAAPASRPTNLARPIHDKRQSYSGAHQRALDLYGPPTILIDPSFQILHLSHTAGRFLRHVGGDPSHNALSLVHPKLRAELRTAVLQALKTQRRTCTRAVPIRQDEKDTSVKVGVQPFEDTEWRKQLVLLEFDETEVLTAEAEGRSAGELHNKALQTLEHEVQALTEQLQQTIEHSETSTEELKASNEELQAMNEELRSATEELETSKEELQSMNEELITVNDELKTKVIETVKINDDLQNLISSNDIATIFVDRNMRIKWFTPKATTLFNLILADSGRSLMDITHRLEYSDLMADAAQAFESLRLVEREVHSTDGRSYLARILPYRTAEDRIDGAVLNFVDITQLRCAEARLRDSLERMRLLIESTTEFAFIMMDKAGRVTEWNRAAEIIFGYEAAQIVGRPIDIIFTPEDRAAGIPKQERDTARVQGRAPDERWHVRQDGSRFYCSGVVYPMIDGELIGYAKIARDLTSVRIQQDEQQSHLQKTEASNVLKDEFIAIMSHELRHPLNLIQLNADLLSRSPGVLATKNAVKAVDSIRRSVSSQAQIIADLLDLSRVKTGKLTLNRSLVNLADIVATAVEAMQAQACDSQVALHTEGIEQNAPLLIQGDATRIEQIVWNLLNNALKFTPARGAITVTLGCEDDGYVRLDVQDTGIGIAPEFLDSIFDMFKQVSRQHNERAKSGLGIGLALVEQLAKAHEGRVAATSDGEGCGSVFSLWLPLASHVANSAAIAAAPLRHSLEGMRVLLVDDSEEILDVLSALCQMRGAFVMTATDGVKALALLQSNDVDVLVSDLGMPNMDGYTLLANLRRSERNMDVPAIALTGYGHSEKARAVGFTDQLCKPVPMDELISKLSAIHKRKS</sequence>
<dbReference type="SUPFAM" id="SSF55874">
    <property type="entry name" value="ATPase domain of HSP90 chaperone/DNA topoisomerase II/histidine kinase"/>
    <property type="match status" value="1"/>
</dbReference>
<dbReference type="Pfam" id="PF01739">
    <property type="entry name" value="CheR"/>
    <property type="match status" value="1"/>
</dbReference>
<dbReference type="PROSITE" id="PS50112">
    <property type="entry name" value="PAS"/>
    <property type="match status" value="1"/>
</dbReference>
<name>A0A2N4U437_9BURK</name>
<dbReference type="Pfam" id="PF02518">
    <property type="entry name" value="HATPase_c"/>
    <property type="match status" value="1"/>
</dbReference>
<dbReference type="Pfam" id="PF00512">
    <property type="entry name" value="HisKA"/>
    <property type="match status" value="1"/>
</dbReference>
<dbReference type="SUPFAM" id="SSF47757">
    <property type="entry name" value="Chemotaxis receptor methyltransferase CheR, N-terminal domain"/>
    <property type="match status" value="1"/>
</dbReference>
<feature type="coiled-coil region" evidence="9">
    <location>
        <begin position="662"/>
        <end position="742"/>
    </location>
</feature>
<dbReference type="InterPro" id="IPR035909">
    <property type="entry name" value="CheB_C"/>
</dbReference>
<dbReference type="GO" id="GO:0008983">
    <property type="term" value="F:protein-glutamate O-methyltransferase activity"/>
    <property type="evidence" value="ECO:0007669"/>
    <property type="project" value="UniProtKB-EC"/>
</dbReference>
<dbReference type="GO" id="GO:0006935">
    <property type="term" value="P:chemotaxis"/>
    <property type="evidence" value="ECO:0007669"/>
    <property type="project" value="UniProtKB-UniRule"/>
</dbReference>
<dbReference type="Pfam" id="PF00072">
    <property type="entry name" value="Response_reg"/>
    <property type="match status" value="1"/>
</dbReference>
<feature type="domain" description="Histidine kinase" evidence="10">
    <location>
        <begin position="1013"/>
        <end position="1237"/>
    </location>
</feature>
<comment type="catalytic activity">
    <reaction evidence="1">
        <text>ATP + protein L-histidine = ADP + protein N-phospho-L-histidine.</text>
        <dbReference type="EC" id="2.7.13.3"/>
    </reaction>
</comment>
<dbReference type="EMBL" id="PDNW01000008">
    <property type="protein sequence ID" value="PLC49769.1"/>
    <property type="molecule type" value="Genomic_DNA"/>
</dbReference>
<keyword evidence="4" id="KW-0489">Methyltransferase</keyword>
<dbReference type="Gene3D" id="1.10.287.130">
    <property type="match status" value="1"/>
</dbReference>
<dbReference type="PANTHER" id="PTHR24422">
    <property type="entry name" value="CHEMOTAXIS PROTEIN METHYLTRANSFERASE"/>
    <property type="match status" value="1"/>
</dbReference>
<feature type="domain" description="PAS" evidence="12">
    <location>
        <begin position="870"/>
        <end position="927"/>
    </location>
</feature>
<dbReference type="OrthoDB" id="9816309at2"/>
<keyword evidence="3 7" id="KW-0145">Chemotaxis</keyword>
<feature type="domain" description="CheB-type methylesterase" evidence="14">
    <location>
        <begin position="24"/>
        <end position="207"/>
    </location>
</feature>
<dbReference type="InterPro" id="IPR022641">
    <property type="entry name" value="CheR_N"/>
</dbReference>
<evidence type="ECO:0000256" key="5">
    <source>
        <dbReference type="ARBA" id="ARBA00022679"/>
    </source>
</evidence>
<evidence type="ECO:0000259" key="13">
    <source>
        <dbReference type="PROSITE" id="PS50113"/>
    </source>
</evidence>
<evidence type="ECO:0000313" key="16">
    <source>
        <dbReference type="EMBL" id="PLC49769.1"/>
    </source>
</evidence>
<feature type="domain" description="CheR-type methyltransferase" evidence="15">
    <location>
        <begin position="226"/>
        <end position="478"/>
    </location>
</feature>
<dbReference type="CDD" id="cd00130">
    <property type="entry name" value="PAS"/>
    <property type="match status" value="1"/>
</dbReference>
<dbReference type="InterPro" id="IPR011006">
    <property type="entry name" value="CheY-like_superfamily"/>
</dbReference>
<dbReference type="GO" id="GO:0032259">
    <property type="term" value="P:methylation"/>
    <property type="evidence" value="ECO:0007669"/>
    <property type="project" value="UniProtKB-KW"/>
</dbReference>
<evidence type="ECO:0000259" key="12">
    <source>
        <dbReference type="PROSITE" id="PS50112"/>
    </source>
</evidence>
<feature type="domain" description="PAC" evidence="13">
    <location>
        <begin position="819"/>
        <end position="869"/>
    </location>
</feature>
<dbReference type="InterPro" id="IPR036097">
    <property type="entry name" value="HisK_dim/P_sf"/>
</dbReference>
<dbReference type="NCBIfam" id="TIGR00229">
    <property type="entry name" value="sensory_box"/>
    <property type="match status" value="1"/>
</dbReference>
<dbReference type="Gene3D" id="3.30.565.10">
    <property type="entry name" value="Histidine kinase-like ATPase, C-terminal domain"/>
    <property type="match status" value="1"/>
</dbReference>
<evidence type="ECO:0000259" key="14">
    <source>
        <dbReference type="PROSITE" id="PS50122"/>
    </source>
</evidence>
<dbReference type="SUPFAM" id="SSF47384">
    <property type="entry name" value="Homodimeric domain of signal transducing histidine kinase"/>
    <property type="match status" value="1"/>
</dbReference>
<keyword evidence="5" id="KW-0808">Transferase</keyword>
<dbReference type="InterPro" id="IPR003661">
    <property type="entry name" value="HisK_dim/P_dom"/>
</dbReference>
<dbReference type="InterPro" id="IPR022642">
    <property type="entry name" value="CheR_C"/>
</dbReference>
<keyword evidence="17" id="KW-1185">Reference proteome</keyword>
<feature type="active site" evidence="7">
    <location>
        <position position="57"/>
    </location>
</feature>
<evidence type="ECO:0000256" key="1">
    <source>
        <dbReference type="ARBA" id="ARBA00000085"/>
    </source>
</evidence>
<gene>
    <name evidence="16" type="ORF">CR159_10775</name>
</gene>
<proteinExistence type="predicted"/>
<dbReference type="InterPro" id="IPR000780">
    <property type="entry name" value="CheR_MeTrfase"/>
</dbReference>
<dbReference type="InterPro" id="IPR000700">
    <property type="entry name" value="PAS-assoc_C"/>
</dbReference>
<dbReference type="PRINTS" id="PR00996">
    <property type="entry name" value="CHERMTFRASE"/>
</dbReference>
<feature type="active site" evidence="7">
    <location>
        <position position="149"/>
    </location>
</feature>
<dbReference type="SMART" id="SM00387">
    <property type="entry name" value="HATPase_c"/>
    <property type="match status" value="1"/>
</dbReference>
<dbReference type="PROSITE" id="PS50110">
    <property type="entry name" value="RESPONSE_REGULATORY"/>
    <property type="match status" value="1"/>
</dbReference>
<keyword evidence="9" id="KW-0175">Coiled coil</keyword>
<feature type="active site" evidence="7">
    <location>
        <position position="30"/>
    </location>
</feature>
<evidence type="ECO:0000256" key="3">
    <source>
        <dbReference type="ARBA" id="ARBA00022500"/>
    </source>
</evidence>
<organism evidence="16 17">
    <name type="scientific">Pollutimonas subterranea</name>
    <dbReference type="NCBI Taxonomy" id="2045210"/>
    <lineage>
        <taxon>Bacteria</taxon>
        <taxon>Pseudomonadati</taxon>
        <taxon>Pseudomonadota</taxon>
        <taxon>Betaproteobacteria</taxon>
        <taxon>Burkholderiales</taxon>
        <taxon>Alcaligenaceae</taxon>
        <taxon>Pollutimonas</taxon>
    </lineage>
</organism>
<comment type="caution">
    <text evidence="16">The sequence shown here is derived from an EMBL/GenBank/DDBJ whole genome shotgun (WGS) entry which is preliminary data.</text>
</comment>
<dbReference type="InterPro" id="IPR003594">
    <property type="entry name" value="HATPase_dom"/>
</dbReference>
<evidence type="ECO:0000256" key="2">
    <source>
        <dbReference type="ARBA" id="ARBA00001541"/>
    </source>
</evidence>
<protein>
    <submittedName>
        <fullName evidence="16">Chemotaxis protein</fullName>
    </submittedName>
</protein>
<dbReference type="PROSITE" id="PS50122">
    <property type="entry name" value="CHEB"/>
    <property type="match status" value="1"/>
</dbReference>
<dbReference type="PROSITE" id="PS50109">
    <property type="entry name" value="HIS_KIN"/>
    <property type="match status" value="1"/>
</dbReference>
<dbReference type="SUPFAM" id="SSF52738">
    <property type="entry name" value="Methylesterase CheB, C-terminal domain"/>
    <property type="match status" value="1"/>
</dbReference>
<dbReference type="RefSeq" id="WP_102073964.1">
    <property type="nucleotide sequence ID" value="NZ_PDNW01000008.1"/>
</dbReference>
<dbReference type="CDD" id="cd00082">
    <property type="entry name" value="HisKA"/>
    <property type="match status" value="1"/>
</dbReference>
<dbReference type="InterPro" id="IPR035965">
    <property type="entry name" value="PAS-like_dom_sf"/>
</dbReference>
<dbReference type="InterPro" id="IPR036804">
    <property type="entry name" value="CheR_N_sf"/>
</dbReference>
<dbReference type="Gene3D" id="3.40.50.180">
    <property type="entry name" value="Methylesterase CheB, C-terminal domain"/>
    <property type="match status" value="1"/>
</dbReference>
<dbReference type="SMART" id="SM00138">
    <property type="entry name" value="MeTrc"/>
    <property type="match status" value="1"/>
</dbReference>
<dbReference type="CDD" id="cd16434">
    <property type="entry name" value="CheB-CheR_fusion"/>
    <property type="match status" value="1"/>
</dbReference>
<dbReference type="SMART" id="SM00091">
    <property type="entry name" value="PAS"/>
    <property type="match status" value="3"/>
</dbReference>
<comment type="catalytic activity">
    <reaction evidence="2">
        <text>L-glutamyl-[protein] + S-adenosyl-L-methionine = [protein]-L-glutamate 5-O-methyl ester + S-adenosyl-L-homocysteine</text>
        <dbReference type="Rhea" id="RHEA:24452"/>
        <dbReference type="Rhea" id="RHEA-COMP:10208"/>
        <dbReference type="Rhea" id="RHEA-COMP:10311"/>
        <dbReference type="ChEBI" id="CHEBI:29973"/>
        <dbReference type="ChEBI" id="CHEBI:57856"/>
        <dbReference type="ChEBI" id="CHEBI:59789"/>
        <dbReference type="ChEBI" id="CHEBI:82795"/>
        <dbReference type="EC" id="2.1.1.80"/>
    </reaction>
</comment>
<keyword evidence="7" id="KW-0378">Hydrolase</keyword>
<feature type="modified residue" description="4-aspartylphosphate" evidence="8">
    <location>
        <position position="1307"/>
    </location>
</feature>
<dbReference type="Pfam" id="PF13596">
    <property type="entry name" value="PAS_10"/>
    <property type="match status" value="1"/>
</dbReference>
<dbReference type="PROSITE" id="PS50113">
    <property type="entry name" value="PAC"/>
    <property type="match status" value="1"/>
</dbReference>
<dbReference type="GO" id="GO:0000156">
    <property type="term" value="F:phosphorelay response regulator activity"/>
    <property type="evidence" value="ECO:0007669"/>
    <property type="project" value="InterPro"/>
</dbReference>
<dbReference type="Gene3D" id="3.40.50.150">
    <property type="entry name" value="Vaccinia Virus protein VP39"/>
    <property type="match status" value="1"/>
</dbReference>
<dbReference type="InterPro" id="IPR036890">
    <property type="entry name" value="HATPase_C_sf"/>
</dbReference>
<dbReference type="InterPro" id="IPR050903">
    <property type="entry name" value="Bact_Chemotaxis_MeTrfase"/>
</dbReference>
<evidence type="ECO:0000256" key="8">
    <source>
        <dbReference type="PROSITE-ProRule" id="PRU00169"/>
    </source>
</evidence>
<dbReference type="InterPro" id="IPR000673">
    <property type="entry name" value="Sig_transdc_resp-reg_Me-estase"/>
</dbReference>